<reference evidence="2 3" key="1">
    <citation type="journal article" date="2016" name="Nat. Commun.">
        <title>Ectomycorrhizal ecology is imprinted in the genome of the dominant symbiotic fungus Cenococcum geophilum.</title>
        <authorList>
            <consortium name="DOE Joint Genome Institute"/>
            <person name="Peter M."/>
            <person name="Kohler A."/>
            <person name="Ohm R.A."/>
            <person name="Kuo A."/>
            <person name="Krutzmann J."/>
            <person name="Morin E."/>
            <person name="Arend M."/>
            <person name="Barry K.W."/>
            <person name="Binder M."/>
            <person name="Choi C."/>
            <person name="Clum A."/>
            <person name="Copeland A."/>
            <person name="Grisel N."/>
            <person name="Haridas S."/>
            <person name="Kipfer T."/>
            <person name="LaButti K."/>
            <person name="Lindquist E."/>
            <person name="Lipzen A."/>
            <person name="Maire R."/>
            <person name="Meier B."/>
            <person name="Mihaltcheva S."/>
            <person name="Molinier V."/>
            <person name="Murat C."/>
            <person name="Poggeler S."/>
            <person name="Quandt C.A."/>
            <person name="Sperisen C."/>
            <person name="Tritt A."/>
            <person name="Tisserant E."/>
            <person name="Crous P.W."/>
            <person name="Henrissat B."/>
            <person name="Nehls U."/>
            <person name="Egli S."/>
            <person name="Spatafora J.W."/>
            <person name="Grigoriev I.V."/>
            <person name="Martin F.M."/>
        </authorList>
    </citation>
    <scope>NUCLEOTIDE SEQUENCE [LARGE SCALE GENOMIC DNA]</scope>
    <source>
        <strain evidence="2 3">CBS 459.81</strain>
    </source>
</reference>
<feature type="domain" description="DUF1989" evidence="1">
    <location>
        <begin position="87"/>
        <end position="242"/>
    </location>
</feature>
<dbReference type="OrthoDB" id="504708at2759"/>
<dbReference type="PANTHER" id="PTHR31527">
    <property type="entry name" value="RE64534P"/>
    <property type="match status" value="1"/>
</dbReference>
<dbReference type="Pfam" id="PF09347">
    <property type="entry name" value="DUF1989"/>
    <property type="match status" value="1"/>
</dbReference>
<proteinExistence type="predicted"/>
<accession>A0A8E2E614</accession>
<name>A0A8E2E614_9PEZI</name>
<gene>
    <name evidence="2" type="ORF">K432DRAFT_357912</name>
</gene>
<dbReference type="Proteomes" id="UP000250266">
    <property type="component" value="Unassembled WGS sequence"/>
</dbReference>
<sequence length="269" mass="28950">MQPTIQERPRHDCEPPLQLIPARRGAATLLRRSQTIKIINTSGHQVIDTWVFAVPTSTLSTSSLDAPVFPNIPFSTSSMTAYSAAANTAAAAPEYMSMSHTRASLLKLTPVVGDTLRSQKRAPMVTVVEDTSPGVHDTLIAACDRWRYVELGVRGYHESCTDNCWDALEKLAAALPNGEEELAEGLMGLQAGLGGRVPDPFNLFMNIPVSGEGDGARKSVSFEAPLTKEGDFVCLKAERDVVVVMSACPQDVLSINGGKPMNAHFQVLS</sequence>
<dbReference type="InterPro" id="IPR018959">
    <property type="entry name" value="DUF1989"/>
</dbReference>
<evidence type="ECO:0000313" key="3">
    <source>
        <dbReference type="Proteomes" id="UP000250266"/>
    </source>
</evidence>
<keyword evidence="3" id="KW-1185">Reference proteome</keyword>
<organism evidence="2 3">
    <name type="scientific">Lepidopterella palustris CBS 459.81</name>
    <dbReference type="NCBI Taxonomy" id="1314670"/>
    <lineage>
        <taxon>Eukaryota</taxon>
        <taxon>Fungi</taxon>
        <taxon>Dikarya</taxon>
        <taxon>Ascomycota</taxon>
        <taxon>Pezizomycotina</taxon>
        <taxon>Dothideomycetes</taxon>
        <taxon>Pleosporomycetidae</taxon>
        <taxon>Mytilinidiales</taxon>
        <taxon>Argynnaceae</taxon>
        <taxon>Lepidopterella</taxon>
    </lineage>
</organism>
<dbReference type="EMBL" id="KV745098">
    <property type="protein sequence ID" value="OCK77829.1"/>
    <property type="molecule type" value="Genomic_DNA"/>
</dbReference>
<protein>
    <recommendedName>
        <fullName evidence="1">DUF1989 domain-containing protein</fullName>
    </recommendedName>
</protein>
<dbReference type="AlphaFoldDB" id="A0A8E2E614"/>
<dbReference type="PANTHER" id="PTHR31527:SF0">
    <property type="entry name" value="RE64534P"/>
    <property type="match status" value="1"/>
</dbReference>
<evidence type="ECO:0000259" key="1">
    <source>
        <dbReference type="Pfam" id="PF09347"/>
    </source>
</evidence>
<evidence type="ECO:0000313" key="2">
    <source>
        <dbReference type="EMBL" id="OCK77829.1"/>
    </source>
</evidence>